<evidence type="ECO:0000256" key="1">
    <source>
        <dbReference type="SAM" id="Phobius"/>
    </source>
</evidence>
<proteinExistence type="predicted"/>
<dbReference type="STRING" id="715226.ABI_29630"/>
<gene>
    <name evidence="2" type="ORF">ABI_29630</name>
</gene>
<dbReference type="Proteomes" id="UP000006512">
    <property type="component" value="Unassembled WGS sequence"/>
</dbReference>
<feature type="transmembrane region" description="Helical" evidence="1">
    <location>
        <begin position="65"/>
        <end position="87"/>
    </location>
</feature>
<name>F4QMV5_9CAUL</name>
<dbReference type="EMBL" id="GL883078">
    <property type="protein sequence ID" value="EGF91546.1"/>
    <property type="molecule type" value="Genomic_DNA"/>
</dbReference>
<feature type="transmembrane region" description="Helical" evidence="1">
    <location>
        <begin position="184"/>
        <end position="203"/>
    </location>
</feature>
<keyword evidence="1" id="KW-1133">Transmembrane helix</keyword>
<protein>
    <submittedName>
        <fullName evidence="2">Uncharacterized protein</fullName>
    </submittedName>
</protein>
<evidence type="ECO:0000313" key="2">
    <source>
        <dbReference type="EMBL" id="EGF91546.1"/>
    </source>
</evidence>
<accession>F4QMV5</accession>
<feature type="transmembrane region" description="Helical" evidence="1">
    <location>
        <begin position="157"/>
        <end position="178"/>
    </location>
</feature>
<feature type="transmembrane region" description="Helical" evidence="1">
    <location>
        <begin position="108"/>
        <end position="125"/>
    </location>
</feature>
<reference evidence="3" key="1">
    <citation type="submission" date="2011-03" db="EMBL/GenBank/DDBJ databases">
        <title>Draft genome sequence of Brevundimonas diminuta.</title>
        <authorList>
            <person name="Brown P.J.B."/>
            <person name="Buechlein A."/>
            <person name="Hemmerich C."/>
            <person name="Brun Y.V."/>
        </authorList>
    </citation>
    <scope>NUCLEOTIDE SEQUENCE [LARGE SCALE GENOMIC DNA]</scope>
    <source>
        <strain evidence="3">C19</strain>
    </source>
</reference>
<keyword evidence="1" id="KW-0812">Transmembrane</keyword>
<feature type="transmembrane region" description="Helical" evidence="1">
    <location>
        <begin position="40"/>
        <end position="59"/>
    </location>
</feature>
<dbReference type="AlphaFoldDB" id="F4QMV5"/>
<sequence>MSVVTNLKESAMSSNLQDDIAYMKALAEAGNAGPLRSGYILMWAGIIFSLASIGQYLLMTGVLPQQAWVSFAIWFGLGGLFGVIAWLRNRQCRAITATGKASSSVWSAVGLGIGASLITVILVVYQTHETMALSFIAPILIVLYGVGWWVDARMSGLAWLKLVALGCFVAAPVLGLMAAMPEQMLAYAGCLLLLASLPGYILMKAEKA</sequence>
<organism evidence="2 3">
    <name type="scientific">Asticcacaulis biprosthecium C19</name>
    <dbReference type="NCBI Taxonomy" id="715226"/>
    <lineage>
        <taxon>Bacteria</taxon>
        <taxon>Pseudomonadati</taxon>
        <taxon>Pseudomonadota</taxon>
        <taxon>Alphaproteobacteria</taxon>
        <taxon>Caulobacterales</taxon>
        <taxon>Caulobacteraceae</taxon>
        <taxon>Asticcacaulis</taxon>
    </lineage>
</organism>
<evidence type="ECO:0000313" key="3">
    <source>
        <dbReference type="Proteomes" id="UP000006512"/>
    </source>
</evidence>
<feature type="transmembrane region" description="Helical" evidence="1">
    <location>
        <begin position="131"/>
        <end position="150"/>
    </location>
</feature>
<dbReference type="eggNOG" id="ENOG50334V8">
    <property type="taxonomic scope" value="Bacteria"/>
</dbReference>
<keyword evidence="3" id="KW-1185">Reference proteome</keyword>
<dbReference type="HOGENOM" id="CLU_114408_0_0_5"/>
<keyword evidence="1" id="KW-0472">Membrane</keyword>